<dbReference type="GO" id="GO:0032259">
    <property type="term" value="P:methylation"/>
    <property type="evidence" value="ECO:0007669"/>
    <property type="project" value="UniProtKB-KW"/>
</dbReference>
<comment type="caution">
    <text evidence="7">The sequence shown here is derived from an EMBL/GenBank/DDBJ whole genome shotgun (WGS) entry which is preliminary data.</text>
</comment>
<gene>
    <name evidence="7" type="ORF">S03H2_20477</name>
</gene>
<dbReference type="InterPro" id="IPR029063">
    <property type="entry name" value="SAM-dependent_MTases_sf"/>
</dbReference>
<comment type="catalytic activity">
    <reaction evidence="5">
        <text>a 2'-deoxyadenosine in DNA + S-adenosyl-L-methionine = an N(6)-methyl-2'-deoxyadenosine in DNA + S-adenosyl-L-homocysteine + H(+)</text>
        <dbReference type="Rhea" id="RHEA:15197"/>
        <dbReference type="Rhea" id="RHEA-COMP:12418"/>
        <dbReference type="Rhea" id="RHEA-COMP:12419"/>
        <dbReference type="ChEBI" id="CHEBI:15378"/>
        <dbReference type="ChEBI" id="CHEBI:57856"/>
        <dbReference type="ChEBI" id="CHEBI:59789"/>
        <dbReference type="ChEBI" id="CHEBI:90615"/>
        <dbReference type="ChEBI" id="CHEBI:90616"/>
        <dbReference type="EC" id="2.1.1.72"/>
    </reaction>
</comment>
<dbReference type="InterPro" id="IPR050953">
    <property type="entry name" value="N4_N6_ade-DNA_methylase"/>
</dbReference>
<name>X1G778_9ZZZZ</name>
<evidence type="ECO:0000256" key="3">
    <source>
        <dbReference type="ARBA" id="ARBA00022679"/>
    </source>
</evidence>
<dbReference type="EMBL" id="BARU01010798">
    <property type="protein sequence ID" value="GAH37414.1"/>
    <property type="molecule type" value="Genomic_DNA"/>
</dbReference>
<dbReference type="GO" id="GO:0006304">
    <property type="term" value="P:DNA modification"/>
    <property type="evidence" value="ECO:0007669"/>
    <property type="project" value="InterPro"/>
</dbReference>
<dbReference type="PANTHER" id="PTHR33841">
    <property type="entry name" value="DNA METHYLTRANSFERASE YEEA-RELATED"/>
    <property type="match status" value="1"/>
</dbReference>
<dbReference type="Gene3D" id="3.40.50.150">
    <property type="entry name" value="Vaccinia Virus protein VP39"/>
    <property type="match status" value="1"/>
</dbReference>
<dbReference type="Pfam" id="PF07669">
    <property type="entry name" value="Eco57I"/>
    <property type="match status" value="1"/>
</dbReference>
<feature type="non-terminal residue" evidence="7">
    <location>
        <position position="196"/>
    </location>
</feature>
<organism evidence="7">
    <name type="scientific">marine sediment metagenome</name>
    <dbReference type="NCBI Taxonomy" id="412755"/>
    <lineage>
        <taxon>unclassified sequences</taxon>
        <taxon>metagenomes</taxon>
        <taxon>ecological metagenomes</taxon>
    </lineage>
</organism>
<dbReference type="AlphaFoldDB" id="X1G778"/>
<protein>
    <recommendedName>
        <fullName evidence="1">site-specific DNA-methyltransferase (adenine-specific)</fullName>
        <ecNumber evidence="1">2.1.1.72</ecNumber>
    </recommendedName>
</protein>
<dbReference type="InterPro" id="IPR002052">
    <property type="entry name" value="DNA_methylase_N6_adenine_CS"/>
</dbReference>
<keyword evidence="3" id="KW-0808">Transferase</keyword>
<proteinExistence type="predicted"/>
<evidence type="ECO:0000256" key="1">
    <source>
        <dbReference type="ARBA" id="ARBA00011900"/>
    </source>
</evidence>
<evidence type="ECO:0000256" key="2">
    <source>
        <dbReference type="ARBA" id="ARBA00022603"/>
    </source>
</evidence>
<dbReference type="GO" id="GO:0003676">
    <property type="term" value="F:nucleic acid binding"/>
    <property type="evidence" value="ECO:0007669"/>
    <property type="project" value="InterPro"/>
</dbReference>
<evidence type="ECO:0000256" key="5">
    <source>
        <dbReference type="ARBA" id="ARBA00047942"/>
    </source>
</evidence>
<feature type="domain" description="Type II methyltransferase M.TaqI-like" evidence="6">
    <location>
        <begin position="28"/>
        <end position="163"/>
    </location>
</feature>
<reference evidence="7" key="1">
    <citation type="journal article" date="2014" name="Front. Microbiol.">
        <title>High frequency of phylogenetically diverse reductive dehalogenase-homologous genes in deep subseafloor sedimentary metagenomes.</title>
        <authorList>
            <person name="Kawai M."/>
            <person name="Futagami T."/>
            <person name="Toyoda A."/>
            <person name="Takaki Y."/>
            <person name="Nishi S."/>
            <person name="Hori S."/>
            <person name="Arai W."/>
            <person name="Tsubouchi T."/>
            <person name="Morono Y."/>
            <person name="Uchiyama I."/>
            <person name="Ito T."/>
            <person name="Fujiyama A."/>
            <person name="Inagaki F."/>
            <person name="Takami H."/>
        </authorList>
    </citation>
    <scope>NUCLEOTIDE SEQUENCE</scope>
    <source>
        <strain evidence="7">Expedition CK06-06</strain>
    </source>
</reference>
<dbReference type="PANTHER" id="PTHR33841:SF4">
    <property type="entry name" value="RESTRICTION MODIFICATION SYSTEM DNA SPECIFICITY DOMAIN"/>
    <property type="match status" value="1"/>
</dbReference>
<keyword evidence="2" id="KW-0489">Methyltransferase</keyword>
<evidence type="ECO:0000259" key="6">
    <source>
        <dbReference type="Pfam" id="PF07669"/>
    </source>
</evidence>
<keyword evidence="4" id="KW-0949">S-adenosyl-L-methionine</keyword>
<dbReference type="GO" id="GO:0009007">
    <property type="term" value="F:site-specific DNA-methyltransferase (adenine-specific) activity"/>
    <property type="evidence" value="ECO:0007669"/>
    <property type="project" value="UniProtKB-EC"/>
</dbReference>
<evidence type="ECO:0000313" key="7">
    <source>
        <dbReference type="EMBL" id="GAH37414.1"/>
    </source>
</evidence>
<dbReference type="SUPFAM" id="SSF53335">
    <property type="entry name" value="S-adenosyl-L-methionine-dependent methyltransferases"/>
    <property type="match status" value="1"/>
</dbReference>
<dbReference type="PROSITE" id="PS00092">
    <property type="entry name" value="N6_MTASE"/>
    <property type="match status" value="1"/>
</dbReference>
<dbReference type="InterPro" id="IPR011639">
    <property type="entry name" value="MethylTrfase_TaqI-like_dom"/>
</dbReference>
<sequence length="196" mass="23248">MEEVISQKGNLNTYLERLKLEISENIFTQYIHYFKNIFKKIKKLDLEGKNRIWLRILKNSFAPVYIGKFDFIVGNPPWIRWAYLSEEYKKETQQMWKDYGLFSLKGFQARLGGGEKDFSMLFLYTCCDYYLEKDGILSFLITQEVFKAKGAGEGFRRFQLGEKEKYFKVLRVHDLVKIKPFENASNKTSLIVIQNN</sequence>
<accession>X1G778</accession>
<dbReference type="EC" id="2.1.1.72" evidence="1"/>
<evidence type="ECO:0000256" key="4">
    <source>
        <dbReference type="ARBA" id="ARBA00022691"/>
    </source>
</evidence>